<dbReference type="OrthoDB" id="32575at2"/>
<evidence type="ECO:0000313" key="3">
    <source>
        <dbReference type="EMBL" id="TFD69770.1"/>
    </source>
</evidence>
<evidence type="ECO:0000256" key="1">
    <source>
        <dbReference type="ARBA" id="ARBA00022801"/>
    </source>
</evidence>
<name>A0A4R9AUA9_9MICO</name>
<dbReference type="RefSeq" id="WP_134553627.1">
    <property type="nucleotide sequence ID" value="NZ_SOHK01000001.1"/>
</dbReference>
<sequence>MTEALPVGSQAMMLRDRASASLGMIVHRNEPGHAVVSMVVRDDMLNGFDVTHGGFIFALADTAFAIACNDSHHVTLAAGADIIFLKPTTSGQNLTATALLRVKSGRSGIYDVRVSVAGNAVDNDVTVAEFRGRSRTTNLPVPTRNHL</sequence>
<dbReference type="Proteomes" id="UP000298154">
    <property type="component" value="Unassembled WGS sequence"/>
</dbReference>
<dbReference type="GO" id="GO:0016289">
    <property type="term" value="F:acyl-CoA hydrolase activity"/>
    <property type="evidence" value="ECO:0007669"/>
    <property type="project" value="UniProtKB-ARBA"/>
</dbReference>
<accession>A0A4R9AUA9</accession>
<dbReference type="SUPFAM" id="SSF54637">
    <property type="entry name" value="Thioesterase/thiol ester dehydrase-isomerase"/>
    <property type="match status" value="1"/>
</dbReference>
<dbReference type="AlphaFoldDB" id="A0A4R9AUA9"/>
<dbReference type="InterPro" id="IPR003736">
    <property type="entry name" value="PAAI_dom"/>
</dbReference>
<gene>
    <name evidence="3" type="ORF">E3T47_00020</name>
</gene>
<feature type="domain" description="Thioesterase" evidence="2">
    <location>
        <begin position="50"/>
        <end position="116"/>
    </location>
</feature>
<dbReference type="InterPro" id="IPR029069">
    <property type="entry name" value="HotDog_dom_sf"/>
</dbReference>
<keyword evidence="1" id="KW-0378">Hydrolase</keyword>
<dbReference type="Pfam" id="PF03061">
    <property type="entry name" value="4HBT"/>
    <property type="match status" value="1"/>
</dbReference>
<comment type="caution">
    <text evidence="3">The sequence shown here is derived from an EMBL/GenBank/DDBJ whole genome shotgun (WGS) entry which is preliminary data.</text>
</comment>
<dbReference type="InterPro" id="IPR006683">
    <property type="entry name" value="Thioestr_dom"/>
</dbReference>
<dbReference type="CDD" id="cd03443">
    <property type="entry name" value="PaaI_thioesterase"/>
    <property type="match status" value="1"/>
</dbReference>
<evidence type="ECO:0000313" key="4">
    <source>
        <dbReference type="Proteomes" id="UP000298154"/>
    </source>
</evidence>
<dbReference type="Gene3D" id="3.10.129.10">
    <property type="entry name" value="Hotdog Thioesterase"/>
    <property type="match status" value="1"/>
</dbReference>
<proteinExistence type="predicted"/>
<reference evidence="3 4" key="1">
    <citation type="submission" date="2019-03" db="EMBL/GenBank/DDBJ databases">
        <title>Genomics of glacier-inhabiting Cryobacterium strains.</title>
        <authorList>
            <person name="Liu Q."/>
            <person name="Xin Y.-H."/>
        </authorList>
    </citation>
    <scope>NUCLEOTIDE SEQUENCE [LARGE SCALE GENOMIC DNA]</scope>
    <source>
        <strain evidence="3 4">Sr36</strain>
    </source>
</reference>
<dbReference type="PANTHER" id="PTHR42856:SF1">
    <property type="entry name" value="ACYL-COENZYME A THIOESTERASE PAAI"/>
    <property type="match status" value="1"/>
</dbReference>
<keyword evidence="4" id="KW-1185">Reference proteome</keyword>
<dbReference type="NCBIfam" id="TIGR00369">
    <property type="entry name" value="unchar_dom_1"/>
    <property type="match status" value="1"/>
</dbReference>
<dbReference type="EMBL" id="SOHK01000001">
    <property type="protein sequence ID" value="TFD69770.1"/>
    <property type="molecule type" value="Genomic_DNA"/>
</dbReference>
<dbReference type="InterPro" id="IPR052723">
    <property type="entry name" value="Acyl-CoA_thioesterase_PaaI"/>
</dbReference>
<dbReference type="PANTHER" id="PTHR42856">
    <property type="entry name" value="ACYL-COENZYME A THIOESTERASE PAAI"/>
    <property type="match status" value="1"/>
</dbReference>
<organism evidence="3 4">
    <name type="scientific">Cryobacterium ruanii</name>
    <dbReference type="NCBI Taxonomy" id="1259197"/>
    <lineage>
        <taxon>Bacteria</taxon>
        <taxon>Bacillati</taxon>
        <taxon>Actinomycetota</taxon>
        <taxon>Actinomycetes</taxon>
        <taxon>Micrococcales</taxon>
        <taxon>Microbacteriaceae</taxon>
        <taxon>Cryobacterium</taxon>
    </lineage>
</organism>
<protein>
    <submittedName>
        <fullName evidence="3">Hotdog fold thioesterase</fullName>
    </submittedName>
</protein>
<evidence type="ECO:0000259" key="2">
    <source>
        <dbReference type="Pfam" id="PF03061"/>
    </source>
</evidence>